<dbReference type="GO" id="GO:0003682">
    <property type="term" value="F:chromatin binding"/>
    <property type="evidence" value="ECO:0007669"/>
    <property type="project" value="InterPro"/>
</dbReference>
<protein>
    <submittedName>
        <fullName evidence="2">OLC1v1008930C1</fullName>
    </submittedName>
</protein>
<dbReference type="GO" id="GO:0007389">
    <property type="term" value="P:pattern specification process"/>
    <property type="evidence" value="ECO:0007669"/>
    <property type="project" value="TreeGrafter"/>
</dbReference>
<reference evidence="2" key="1">
    <citation type="submission" date="2023-03" db="EMBL/GenBank/DDBJ databases">
        <authorList>
            <person name="Julca I."/>
        </authorList>
    </citation>
    <scope>NUCLEOTIDE SEQUENCE</scope>
</reference>
<accession>A0AAV1DQ80</accession>
<name>A0AAV1DQ80_OLDCO</name>
<evidence type="ECO:0000313" key="2">
    <source>
        <dbReference type="EMBL" id="CAI9109162.1"/>
    </source>
</evidence>
<dbReference type="AlphaFoldDB" id="A0AAV1DQ80"/>
<dbReference type="GO" id="GO:0005634">
    <property type="term" value="C:nucleus"/>
    <property type="evidence" value="ECO:0007669"/>
    <property type="project" value="TreeGrafter"/>
</dbReference>
<proteinExistence type="predicted"/>
<feature type="region of interest" description="Disordered" evidence="1">
    <location>
        <begin position="1"/>
        <end position="70"/>
    </location>
</feature>
<sequence>MKSSGQGKRKVLGVSVKGNKASGSPENCGKRSYKRREKTVEACESFLPEKQTREKPSSIIQSGDEKLLHRDQSITKTTGVQDSKLQNGNNSTPSKIKLQLFPINSTTQIKLEKDGHNPFLELTLSHKKKIPSIIKHLNSKWGSSDAKADELMLFPYDVRLERIRSCSRWTLNCAGITAGEVHAALGSPAIFRLRYGWYSDLQLEASGISFTSMVEEQLESKSFGADCNGFSGIALDQKSKCSNAGWDGRNSINKHEIENVMESRPLSTPVDDINACSVLPWDDSLTSLSIGGLLSEVSLLNKIKSSSQKSESKSNLQPIELVSDISVGALLSEASLLGKINDSDVRPGNNSSFLKTRSISDTCTEGILSNASFQSKSNDPVSKTENEAGFQLIHLDSELSIGGLMSEASLAANASDPTSSKNTLGKSTRSVFPWDDDGSISLSIGGLLSENSLQARLNGYDLKSKQSSKKLLSGLPTLGASVAAQHNQRSPMQKQLLHESFSSILDGEETCHAFSFKKVSSLNKDLITSKR</sequence>
<dbReference type="PANTHER" id="PTHR21677:SF4">
    <property type="entry name" value="TSL-KINASE INTERACTING-LIKE PROTEIN"/>
    <property type="match status" value="1"/>
</dbReference>
<dbReference type="EMBL" id="OX459123">
    <property type="protein sequence ID" value="CAI9109162.1"/>
    <property type="molecule type" value="Genomic_DNA"/>
</dbReference>
<dbReference type="InterPro" id="IPR055315">
    <property type="entry name" value="Cramped-like"/>
</dbReference>
<evidence type="ECO:0000313" key="3">
    <source>
        <dbReference type="Proteomes" id="UP001161247"/>
    </source>
</evidence>
<keyword evidence="3" id="KW-1185">Reference proteome</keyword>
<dbReference type="Proteomes" id="UP001161247">
    <property type="component" value="Chromosome 6"/>
</dbReference>
<gene>
    <name evidence="2" type="ORF">OLC1_LOCUS17112</name>
</gene>
<organism evidence="2 3">
    <name type="scientific">Oldenlandia corymbosa var. corymbosa</name>
    <dbReference type="NCBI Taxonomy" id="529605"/>
    <lineage>
        <taxon>Eukaryota</taxon>
        <taxon>Viridiplantae</taxon>
        <taxon>Streptophyta</taxon>
        <taxon>Embryophyta</taxon>
        <taxon>Tracheophyta</taxon>
        <taxon>Spermatophyta</taxon>
        <taxon>Magnoliopsida</taxon>
        <taxon>eudicotyledons</taxon>
        <taxon>Gunneridae</taxon>
        <taxon>Pentapetalae</taxon>
        <taxon>asterids</taxon>
        <taxon>lamiids</taxon>
        <taxon>Gentianales</taxon>
        <taxon>Rubiaceae</taxon>
        <taxon>Rubioideae</taxon>
        <taxon>Spermacoceae</taxon>
        <taxon>Hedyotis-Oldenlandia complex</taxon>
        <taxon>Oldenlandia</taxon>
    </lineage>
</organism>
<dbReference type="PANTHER" id="PTHR21677">
    <property type="entry name" value="CRAMPED PROTEIN"/>
    <property type="match status" value="1"/>
</dbReference>
<evidence type="ECO:0000256" key="1">
    <source>
        <dbReference type="SAM" id="MobiDB-lite"/>
    </source>
</evidence>